<feature type="transmembrane region" description="Helical" evidence="6">
    <location>
        <begin position="528"/>
        <end position="549"/>
    </location>
</feature>
<comment type="similarity">
    <text evidence="2">Belongs to the major facilitator superfamily. Proton-dependent oligopeptide transporter (POT/PTR) (TC 2.A.17) family.</text>
</comment>
<dbReference type="SUPFAM" id="SSF103473">
    <property type="entry name" value="MFS general substrate transporter"/>
    <property type="match status" value="1"/>
</dbReference>
<dbReference type="EMBL" id="KX986730">
    <property type="protein sequence ID" value="AQX43147.1"/>
    <property type="molecule type" value="mRNA"/>
</dbReference>
<accession>A0A1S6YDB1</accession>
<dbReference type="CDD" id="cd17417">
    <property type="entry name" value="MFS_NPF5"/>
    <property type="match status" value="1"/>
</dbReference>
<dbReference type="GO" id="GO:0071916">
    <property type="term" value="F:dipeptide transmembrane transporter activity"/>
    <property type="evidence" value="ECO:0007669"/>
    <property type="project" value="InterPro"/>
</dbReference>
<evidence type="ECO:0000313" key="7">
    <source>
        <dbReference type="EMBL" id="AQX43147.1"/>
    </source>
</evidence>
<evidence type="ECO:0000256" key="4">
    <source>
        <dbReference type="ARBA" id="ARBA00022989"/>
    </source>
</evidence>
<feature type="transmembrane region" description="Helical" evidence="6">
    <location>
        <begin position="95"/>
        <end position="111"/>
    </location>
</feature>
<feature type="transmembrane region" description="Helical" evidence="6">
    <location>
        <begin position="159"/>
        <end position="177"/>
    </location>
</feature>
<proteinExistence type="evidence at transcript level"/>
<dbReference type="AlphaFoldDB" id="A0A1S6YDB1"/>
<comment type="subcellular location">
    <subcellularLocation>
        <location evidence="1">Membrane</location>
        <topology evidence="1">Multi-pass membrane protein</topology>
    </subcellularLocation>
</comment>
<gene>
    <name evidence="7" type="primary">NPF5.6</name>
</gene>
<feature type="transmembrane region" description="Helical" evidence="6">
    <location>
        <begin position="209"/>
        <end position="228"/>
    </location>
</feature>
<evidence type="ECO:0000256" key="6">
    <source>
        <dbReference type="SAM" id="Phobius"/>
    </source>
</evidence>
<feature type="transmembrane region" description="Helical" evidence="6">
    <location>
        <begin position="573"/>
        <end position="592"/>
    </location>
</feature>
<feature type="transmembrane region" description="Helical" evidence="6">
    <location>
        <begin position="65"/>
        <end position="83"/>
    </location>
</feature>
<dbReference type="InterPro" id="IPR000109">
    <property type="entry name" value="POT_fam"/>
</dbReference>
<keyword evidence="5 6" id="KW-0472">Membrane</keyword>
<evidence type="ECO:0000256" key="1">
    <source>
        <dbReference type="ARBA" id="ARBA00004141"/>
    </source>
</evidence>
<protein>
    <submittedName>
        <fullName evidence="7">NPF family transporter</fullName>
    </submittedName>
</protein>
<keyword evidence="3 6" id="KW-0812">Transmembrane</keyword>
<sequence>MKFQHLKERMEFGKKSVESHGRNDEHIQRVNTGFVDIEGPPVLRTKTGGWKASLFMIVFEFSERLTYFAIQANLIIYLTTVLHEGLTTSVKNVNYWTGVAAVMPLVGGFIADVYCGRYWMIVIASIIYVLGLGLLTTSVSLSALKPPDHCETAICKKATTTQIAVFFFALYLISLGTSGHQPSLQAFGADQFDEEDKDEMLKKNTFFNLWYLSICIGNLLAVTIIAYVQQNISWGLGFGIVTVAMGIASLLFLYGTPFYRYKLPGASPITRIAQVIVAAIRKRNISMPSDINLLYENEDGDSIIAGQRLLSHTDNFQFLDKAAVLVQDPSNPSRGWNSDTQGGKKPNPWKICTVTQVEETKLIFRMVPIWFFCLIFGVAATQSQSFFIKQASTMDRSMGSHFQVPSSSLLALATVSGVVFIIIYDRGIVPLARRITLNERGITILQRIGIGMFLAVMCMVAAALTEEKRIHVAKIHGLLDSPGTTIPLSVFWLTPQFVLMGIADVFLVVGLQEYFYDQVPDNMRSLGIGFFLSDIGVASFVGSLVITIIEKITKRGGHPGWFVNNLNRCKLNYFYWFLAILSAINLCCYICAARKYTYKKIKQTSAISGSSRHYLLKD</sequence>
<evidence type="ECO:0000256" key="3">
    <source>
        <dbReference type="ARBA" id="ARBA00022692"/>
    </source>
</evidence>
<keyword evidence="4 6" id="KW-1133">Transmembrane helix</keyword>
<feature type="transmembrane region" description="Helical" evidence="6">
    <location>
        <begin position="408"/>
        <end position="424"/>
    </location>
</feature>
<reference evidence="7" key="1">
    <citation type="submission" date="2016-10" db="EMBL/GenBank/DDBJ databases">
        <title>Molecular fundamentals of nitrogen uptake and transport in trees.</title>
        <authorList>
            <person name="Castro-Rodriguez V."/>
            <person name="Canas R.A."/>
            <person name="de la Torre F."/>
            <person name="Pascual B."/>
            <person name="Avila C."/>
            <person name="Canovas F.M."/>
        </authorList>
    </citation>
    <scope>NUCLEOTIDE SEQUENCE</scope>
</reference>
<feature type="transmembrane region" description="Helical" evidence="6">
    <location>
        <begin position="234"/>
        <end position="254"/>
    </location>
</feature>
<dbReference type="PANTHER" id="PTHR11654">
    <property type="entry name" value="OLIGOPEPTIDE TRANSPORTER-RELATED"/>
    <property type="match status" value="1"/>
</dbReference>
<dbReference type="GO" id="GO:0016020">
    <property type="term" value="C:membrane"/>
    <property type="evidence" value="ECO:0007669"/>
    <property type="project" value="UniProtKB-SubCell"/>
</dbReference>
<organism evidence="7">
    <name type="scientific">Pinus pinaster</name>
    <name type="common">Maritime pine</name>
    <dbReference type="NCBI Taxonomy" id="71647"/>
    <lineage>
        <taxon>Eukaryota</taxon>
        <taxon>Viridiplantae</taxon>
        <taxon>Streptophyta</taxon>
        <taxon>Embryophyta</taxon>
        <taxon>Tracheophyta</taxon>
        <taxon>Spermatophyta</taxon>
        <taxon>Pinopsida</taxon>
        <taxon>Pinidae</taxon>
        <taxon>Conifers I</taxon>
        <taxon>Pinales</taxon>
        <taxon>Pinaceae</taxon>
        <taxon>Pinus</taxon>
        <taxon>Pinus subgen. Pinus</taxon>
    </lineage>
</organism>
<dbReference type="Gene3D" id="1.20.1250.20">
    <property type="entry name" value="MFS general substrate transporter like domains"/>
    <property type="match status" value="1"/>
</dbReference>
<dbReference type="InterPro" id="IPR036259">
    <property type="entry name" value="MFS_trans_sf"/>
</dbReference>
<name>A0A1S6YDB1_PINPS</name>
<dbReference type="GO" id="GO:0042937">
    <property type="term" value="F:tripeptide transmembrane transporter activity"/>
    <property type="evidence" value="ECO:0007669"/>
    <property type="project" value="InterPro"/>
</dbReference>
<feature type="transmembrane region" description="Helical" evidence="6">
    <location>
        <begin position="118"/>
        <end position="139"/>
    </location>
</feature>
<dbReference type="Pfam" id="PF00854">
    <property type="entry name" value="PTR2"/>
    <property type="match status" value="1"/>
</dbReference>
<feature type="transmembrane region" description="Helical" evidence="6">
    <location>
        <begin position="444"/>
        <end position="464"/>
    </location>
</feature>
<evidence type="ECO:0000256" key="2">
    <source>
        <dbReference type="ARBA" id="ARBA00005982"/>
    </source>
</evidence>
<dbReference type="InterPro" id="IPR044739">
    <property type="entry name" value="NRT1/PTR"/>
</dbReference>
<evidence type="ECO:0000256" key="5">
    <source>
        <dbReference type="ARBA" id="ARBA00023136"/>
    </source>
</evidence>
<feature type="transmembrane region" description="Helical" evidence="6">
    <location>
        <begin position="369"/>
        <end position="388"/>
    </location>
</feature>